<organism evidence="4 5">
    <name type="scientific">Seminavis robusta</name>
    <dbReference type="NCBI Taxonomy" id="568900"/>
    <lineage>
        <taxon>Eukaryota</taxon>
        <taxon>Sar</taxon>
        <taxon>Stramenopiles</taxon>
        <taxon>Ochrophyta</taxon>
        <taxon>Bacillariophyta</taxon>
        <taxon>Bacillariophyceae</taxon>
        <taxon>Bacillariophycidae</taxon>
        <taxon>Naviculales</taxon>
        <taxon>Naviculaceae</taxon>
        <taxon>Seminavis</taxon>
    </lineage>
</organism>
<accession>A0A9N8HT37</accession>
<dbReference type="EMBL" id="CAICTM010001459">
    <property type="protein sequence ID" value="CAB9523840.1"/>
    <property type="molecule type" value="Genomic_DNA"/>
</dbReference>
<feature type="region of interest" description="Disordered" evidence="3">
    <location>
        <begin position="348"/>
        <end position="379"/>
    </location>
</feature>
<dbReference type="PANTHER" id="PTHR45883:SF2">
    <property type="entry name" value="HSC70-INTERACTING PROTEIN"/>
    <property type="match status" value="1"/>
</dbReference>
<dbReference type="InterPro" id="IPR019734">
    <property type="entry name" value="TPR_rpt"/>
</dbReference>
<keyword evidence="2" id="KW-0802">TPR repeat</keyword>
<dbReference type="Gene3D" id="1.10.260.100">
    <property type="match status" value="1"/>
</dbReference>
<evidence type="ECO:0000256" key="1">
    <source>
        <dbReference type="ARBA" id="ARBA00022737"/>
    </source>
</evidence>
<name>A0A9N8HT37_9STRA</name>
<comment type="caution">
    <text evidence="4">The sequence shown here is derived from an EMBL/GenBank/DDBJ whole genome shotgun (WGS) entry which is preliminary data.</text>
</comment>
<keyword evidence="1" id="KW-0677">Repeat</keyword>
<dbReference type="OrthoDB" id="533763at2759"/>
<evidence type="ECO:0000256" key="2">
    <source>
        <dbReference type="ARBA" id="ARBA00022803"/>
    </source>
</evidence>
<dbReference type="SMART" id="SM00028">
    <property type="entry name" value="TPR"/>
    <property type="match status" value="3"/>
</dbReference>
<feature type="compositionally biased region" description="Basic and acidic residues" evidence="3">
    <location>
        <begin position="44"/>
        <end position="54"/>
    </location>
</feature>
<feature type="region of interest" description="Disordered" evidence="3">
    <location>
        <begin position="193"/>
        <end position="250"/>
    </location>
</feature>
<protein>
    <submittedName>
        <fullName evidence="4">Hsc70-interacting protein</fullName>
    </submittedName>
</protein>
<dbReference type="Gene3D" id="1.25.40.10">
    <property type="entry name" value="Tetratricopeptide repeat domain"/>
    <property type="match status" value="1"/>
</dbReference>
<dbReference type="SUPFAM" id="SSF48452">
    <property type="entry name" value="TPR-like"/>
    <property type="match status" value="1"/>
</dbReference>
<dbReference type="Proteomes" id="UP001153069">
    <property type="component" value="Unassembled WGS sequence"/>
</dbReference>
<gene>
    <name evidence="4" type="ORF">SEMRO_1461_G274750.1</name>
</gene>
<sequence length="379" mass="39791">MIPEDITKIIDKLEDAADQESLRKYILSLQGGAETAAEDGAAEPSKDAADKNDAMDEDASGEPPFPPAYQSGDDFEKASEFKMKAADFKADGKWDEALDAYTNAILAAEPSALVYANRALALMQLNRPLAAENDCSLALQLNPDSAKALRVRGKARKELGKYEEALHDLSASQQIDFDESVVQDLKELSELHLEKEKEHAQKRNSEVEKKKKRAEEIRKAQEDAQREAEEERAREAAASASAGASAGGGGMGGMPGMGGMGGMPGMGGMGGMPGMGGGMPNIMQILMSDPELAAGMQNPKVMAAFQSLVSEPGGVGGLMANPAKLQELMSDPDVGPFLQKLMAKLGPSMGGGGMPMGGAAGGPPPTNPDIDLSDLPDLE</sequence>
<dbReference type="InterPro" id="IPR011990">
    <property type="entry name" value="TPR-like_helical_dom_sf"/>
</dbReference>
<dbReference type="PANTHER" id="PTHR45883">
    <property type="entry name" value="HSC70-INTERACTING PROTEIN"/>
    <property type="match status" value="1"/>
</dbReference>
<feature type="compositionally biased region" description="Basic and acidic residues" evidence="3">
    <location>
        <begin position="193"/>
        <end position="235"/>
    </location>
</feature>
<feature type="region of interest" description="Disordered" evidence="3">
    <location>
        <begin position="33"/>
        <end position="73"/>
    </location>
</feature>
<proteinExistence type="predicted"/>
<keyword evidence="5" id="KW-1185">Reference proteome</keyword>
<feature type="compositionally biased region" description="Gly residues" evidence="3">
    <location>
        <begin position="348"/>
        <end position="361"/>
    </location>
</feature>
<dbReference type="GO" id="GO:0030544">
    <property type="term" value="F:Hsp70 protein binding"/>
    <property type="evidence" value="ECO:0007669"/>
    <property type="project" value="TreeGrafter"/>
</dbReference>
<evidence type="ECO:0000313" key="5">
    <source>
        <dbReference type="Proteomes" id="UP001153069"/>
    </source>
</evidence>
<evidence type="ECO:0000313" key="4">
    <source>
        <dbReference type="EMBL" id="CAB9523840.1"/>
    </source>
</evidence>
<evidence type="ECO:0000256" key="3">
    <source>
        <dbReference type="SAM" id="MobiDB-lite"/>
    </source>
</evidence>
<dbReference type="AlphaFoldDB" id="A0A9N8HT37"/>
<reference evidence="4" key="1">
    <citation type="submission" date="2020-06" db="EMBL/GenBank/DDBJ databases">
        <authorList>
            <consortium name="Plant Systems Biology data submission"/>
        </authorList>
    </citation>
    <scope>NUCLEOTIDE SEQUENCE</scope>
    <source>
        <strain evidence="4">D6</strain>
    </source>
</reference>